<keyword evidence="6 7" id="KW-0472">Membrane</keyword>
<dbReference type="EMBL" id="CP001965">
    <property type="protein sequence ID" value="ADE12993.1"/>
    <property type="molecule type" value="Genomic_DNA"/>
</dbReference>
<dbReference type="SUPFAM" id="SSF52833">
    <property type="entry name" value="Thioredoxin-like"/>
    <property type="match status" value="1"/>
</dbReference>
<dbReference type="OrthoDB" id="9811352at2"/>
<dbReference type="InterPro" id="IPR041017">
    <property type="entry name" value="Thioredoxin_10"/>
</dbReference>
<feature type="domain" description="Thioredoxin" evidence="8">
    <location>
        <begin position="240"/>
        <end position="390"/>
    </location>
</feature>
<dbReference type="AlphaFoldDB" id="D5CPJ8"/>
<accession>D5CPJ8</accession>
<reference evidence="9 10" key="1">
    <citation type="submission" date="2010-03" db="EMBL/GenBank/DDBJ databases">
        <title>Complete sequence of Sideroxydans lithotrophicus ES-1.</title>
        <authorList>
            <consortium name="US DOE Joint Genome Institute"/>
            <person name="Lucas S."/>
            <person name="Copeland A."/>
            <person name="Lapidus A."/>
            <person name="Cheng J.-F."/>
            <person name="Bruce D."/>
            <person name="Goodwin L."/>
            <person name="Pitluck S."/>
            <person name="Munk A.C."/>
            <person name="Detter J.C."/>
            <person name="Han C."/>
            <person name="Tapia R."/>
            <person name="Larimer F."/>
            <person name="Land M."/>
            <person name="Hauser L."/>
            <person name="Kyrpides N."/>
            <person name="Ivanova N."/>
            <person name="Emerson D."/>
            <person name="Woyke T."/>
        </authorList>
    </citation>
    <scope>NUCLEOTIDE SEQUENCE [LARGE SCALE GENOMIC DNA]</scope>
    <source>
        <strain evidence="9 10">ES-1</strain>
    </source>
</reference>
<dbReference type="Gene3D" id="2.60.120.260">
    <property type="entry name" value="Galactose-binding domain-like"/>
    <property type="match status" value="1"/>
</dbReference>
<evidence type="ECO:0000256" key="3">
    <source>
        <dbReference type="ARBA" id="ARBA00022692"/>
    </source>
</evidence>
<evidence type="ECO:0000256" key="1">
    <source>
        <dbReference type="ARBA" id="ARBA00004651"/>
    </source>
</evidence>
<dbReference type="GO" id="GO:0005886">
    <property type="term" value="C:plasma membrane"/>
    <property type="evidence" value="ECO:0007669"/>
    <property type="project" value="UniProtKB-SubCell"/>
</dbReference>
<dbReference type="eggNOG" id="COG0526">
    <property type="taxonomic scope" value="Bacteria"/>
</dbReference>
<dbReference type="STRING" id="580332.Slit_2768"/>
<dbReference type="GO" id="GO:0016209">
    <property type="term" value="F:antioxidant activity"/>
    <property type="evidence" value="ECO:0007669"/>
    <property type="project" value="InterPro"/>
</dbReference>
<protein>
    <submittedName>
        <fullName evidence="9">Cytochrome c biogenesis protein transmembrane region</fullName>
    </submittedName>
</protein>
<dbReference type="PANTHER" id="PTHR42852:SF13">
    <property type="entry name" value="PROTEIN DIPZ"/>
    <property type="match status" value="1"/>
</dbReference>
<dbReference type="Gene3D" id="3.40.30.10">
    <property type="entry name" value="Glutaredoxin"/>
    <property type="match status" value="1"/>
</dbReference>
<keyword evidence="4" id="KW-0201">Cytochrome c-type biogenesis</keyword>
<dbReference type="RefSeq" id="WP_013030891.1">
    <property type="nucleotide sequence ID" value="NC_013959.1"/>
</dbReference>
<proteinExistence type="predicted"/>
<dbReference type="GO" id="GO:0017004">
    <property type="term" value="P:cytochrome complex assembly"/>
    <property type="evidence" value="ECO:0007669"/>
    <property type="project" value="UniProtKB-KW"/>
</dbReference>
<keyword evidence="2" id="KW-1003">Cell membrane</keyword>
<evidence type="ECO:0000256" key="6">
    <source>
        <dbReference type="ARBA" id="ARBA00023136"/>
    </source>
</evidence>
<feature type="transmembrane region" description="Helical" evidence="7">
    <location>
        <begin position="155"/>
        <end position="180"/>
    </location>
</feature>
<comment type="subcellular location">
    <subcellularLocation>
        <location evidence="1">Cell membrane</location>
        <topology evidence="1">Multi-pass membrane protein</topology>
    </subcellularLocation>
</comment>
<dbReference type="InterPro" id="IPR050553">
    <property type="entry name" value="Thioredoxin_ResA/DsbE_sf"/>
</dbReference>
<keyword evidence="3 7" id="KW-0812">Transmembrane</keyword>
<dbReference type="PANTHER" id="PTHR42852">
    <property type="entry name" value="THIOL:DISULFIDE INTERCHANGE PROTEIN DSBE"/>
    <property type="match status" value="1"/>
</dbReference>
<feature type="transmembrane region" description="Helical" evidence="7">
    <location>
        <begin position="192"/>
        <end position="212"/>
    </location>
</feature>
<evidence type="ECO:0000256" key="5">
    <source>
        <dbReference type="ARBA" id="ARBA00022989"/>
    </source>
</evidence>
<dbReference type="KEGG" id="slt:Slit_2768"/>
<name>D5CPJ8_SIDLE</name>
<dbReference type="InterPro" id="IPR013766">
    <property type="entry name" value="Thioredoxin_domain"/>
</dbReference>
<dbReference type="Pfam" id="PF02683">
    <property type="entry name" value="DsbD_TM"/>
    <property type="match status" value="1"/>
</dbReference>
<feature type="transmembrane region" description="Helical" evidence="7">
    <location>
        <begin position="119"/>
        <end position="143"/>
    </location>
</feature>
<evidence type="ECO:0000313" key="10">
    <source>
        <dbReference type="Proteomes" id="UP000001625"/>
    </source>
</evidence>
<gene>
    <name evidence="9" type="ordered locus">Slit_2768</name>
</gene>
<feature type="transmembrane region" description="Helical" evidence="7">
    <location>
        <begin position="6"/>
        <end position="28"/>
    </location>
</feature>
<evidence type="ECO:0000256" key="7">
    <source>
        <dbReference type="SAM" id="Phobius"/>
    </source>
</evidence>
<sequence>MLIFLLAYLGGVLTILSPCVLPVLPFVFARSERSFRRSGLPVLIGMAVTFAVLASLAAVGGAWLVEVNQYGRYAAMALLLLLGLALIFPSWSERMMRPFVVFGGRLQQRADQQGSIKGSLLLGVAVGFLWAPCAGPILGLVLAGAALNGANLHSALLLFTFAAGAATSLAVALLASGRVIAWMKRSFGVEEWVRRVLGVAVVAGIVVIAFGWDTRFLAQFTSANTTAAEQHLIRQLAQRPAAIEVAETGMAAPLNGATEWINSPALSMEALRGKVVLVDFWTYSCINCLRTLPYLKAWDEKYREQGLVIVGVHAPEFAFEKDLHNVEQAVRELGIRYPVAVDNQYAIWNAYQNEYWPAHYLIDAQGHIRHEHFGEGAYRETEQMIQTLLKEAHQNLAFKDGFVRVQGAGALAAATDMDRSPETYVGYGRQENFASPEAIERDKPARYTAPRKLKADHWALSGSWRVGKESAQLDAAGGGISYRFRGRDLHLVLGPHSGKPVRFRVTLDGAAPGKDHGVDTDAQGNGVIREQRLYQLVRQSGKIRDLTFKIEFLDADSEAFAFTFG</sequence>
<dbReference type="InterPro" id="IPR000866">
    <property type="entry name" value="AhpC/TSA"/>
</dbReference>
<dbReference type="Pfam" id="PF00578">
    <property type="entry name" value="AhpC-TSA"/>
    <property type="match status" value="1"/>
</dbReference>
<keyword evidence="5 7" id="KW-1133">Transmembrane helix</keyword>
<feature type="transmembrane region" description="Helical" evidence="7">
    <location>
        <begin position="70"/>
        <end position="88"/>
    </location>
</feature>
<feature type="transmembrane region" description="Helical" evidence="7">
    <location>
        <begin position="40"/>
        <end position="64"/>
    </location>
</feature>
<keyword evidence="10" id="KW-1185">Reference proteome</keyword>
<evidence type="ECO:0000256" key="2">
    <source>
        <dbReference type="ARBA" id="ARBA00022475"/>
    </source>
</evidence>
<dbReference type="InterPro" id="IPR036249">
    <property type="entry name" value="Thioredoxin-like_sf"/>
</dbReference>
<dbReference type="Proteomes" id="UP000001625">
    <property type="component" value="Chromosome"/>
</dbReference>
<dbReference type="PROSITE" id="PS51352">
    <property type="entry name" value="THIOREDOXIN_2"/>
    <property type="match status" value="1"/>
</dbReference>
<evidence type="ECO:0000313" key="9">
    <source>
        <dbReference type="EMBL" id="ADE12993.1"/>
    </source>
</evidence>
<dbReference type="CDD" id="cd03012">
    <property type="entry name" value="TlpA_like_DipZ_like"/>
    <property type="match status" value="1"/>
</dbReference>
<evidence type="ECO:0000259" key="8">
    <source>
        <dbReference type="PROSITE" id="PS51352"/>
    </source>
</evidence>
<dbReference type="Pfam" id="PF17991">
    <property type="entry name" value="Thioredoxin_10"/>
    <property type="match status" value="1"/>
</dbReference>
<organism evidence="9 10">
    <name type="scientific">Sideroxydans lithotrophicus (strain ES-1)</name>
    <dbReference type="NCBI Taxonomy" id="580332"/>
    <lineage>
        <taxon>Bacteria</taxon>
        <taxon>Pseudomonadati</taxon>
        <taxon>Pseudomonadota</taxon>
        <taxon>Betaproteobacteria</taxon>
        <taxon>Nitrosomonadales</taxon>
        <taxon>Gallionellaceae</taxon>
        <taxon>Sideroxydans</taxon>
    </lineage>
</organism>
<dbReference type="InterPro" id="IPR003834">
    <property type="entry name" value="Cyt_c_assmbl_TM_dom"/>
</dbReference>
<dbReference type="GO" id="GO:0016491">
    <property type="term" value="F:oxidoreductase activity"/>
    <property type="evidence" value="ECO:0007669"/>
    <property type="project" value="InterPro"/>
</dbReference>
<dbReference type="HOGENOM" id="CLU_033708_0_0_4"/>
<dbReference type="eggNOG" id="COG0785">
    <property type="taxonomic scope" value="Bacteria"/>
</dbReference>
<evidence type="ECO:0000256" key="4">
    <source>
        <dbReference type="ARBA" id="ARBA00022748"/>
    </source>
</evidence>